<dbReference type="InterPro" id="IPR001128">
    <property type="entry name" value="Cyt_P450"/>
</dbReference>
<dbReference type="Pfam" id="PF00067">
    <property type="entry name" value="p450"/>
    <property type="match status" value="1"/>
</dbReference>
<comment type="cofactor">
    <cofactor evidence="1 8">
        <name>heme</name>
        <dbReference type="ChEBI" id="CHEBI:30413"/>
    </cofactor>
</comment>
<name>A0AA40CLD7_9PEZI</name>
<accession>A0AA40CLD7</accession>
<sequence length="551" mass="61385">MDSVPHLLASLHRDSSFQFLAGATAGLLSHALYFVRGYHDTSILSILLVHSAAYTTITTSFGLSSATLIFASYLLTLFTSISLYRLFFHPLRHFSGPLPAKLTKLYGPYLARNGQLHIEQNKLFSQYGNIVRIAPNELLILSSAAIPAIHAAKSGCRKRNAGVYNVVHYNGAYNLDSILDREEHRWRRQVWERAMTTKALTVYEQSTREICHTWLSQLAGFSSKGTAVDTSLFSLLITFDHMGKIGFSHDFKTIEAGKENRMLDLLEVMFGQLGQLGELAWPVALMKSLGVGGDAGEFEGLTREMADRREARGEENGADDIFGHFLQDFQAEKPVAFFDRNILYSDASLILVGATDTIAVVLSYAFYHLAKHQEYQEKLFSEVKTVFGKTIPGEFTSSDLSKLELLEAIINETMRLDNPVANNAGRTTPPEGIMVDGTWIPGGVAVRVPGYAMHRSELAFVRPEEFVPERWTSEPGLILDRSAFFPFLAGPNNCVGKRLAMVVLRLVLSYTVYNYRFRFALGEDGLAIYGEAKDNLILKAGPLKVVFDKRV</sequence>
<keyword evidence="9" id="KW-0812">Transmembrane</keyword>
<reference evidence="10" key="1">
    <citation type="submission" date="2023-06" db="EMBL/GenBank/DDBJ databases">
        <title>Genome-scale phylogeny and comparative genomics of the fungal order Sordariales.</title>
        <authorList>
            <consortium name="Lawrence Berkeley National Laboratory"/>
            <person name="Hensen N."/>
            <person name="Bonometti L."/>
            <person name="Westerberg I."/>
            <person name="Brannstrom I.O."/>
            <person name="Guillou S."/>
            <person name="Cros-Aarteil S."/>
            <person name="Calhoun S."/>
            <person name="Haridas S."/>
            <person name="Kuo A."/>
            <person name="Mondo S."/>
            <person name="Pangilinan J."/>
            <person name="Riley R."/>
            <person name="Labutti K."/>
            <person name="Andreopoulos B."/>
            <person name="Lipzen A."/>
            <person name="Chen C."/>
            <person name="Yanf M."/>
            <person name="Daum C."/>
            <person name="Ng V."/>
            <person name="Clum A."/>
            <person name="Steindorff A."/>
            <person name="Ohm R."/>
            <person name="Martin F."/>
            <person name="Silar P."/>
            <person name="Natvig D."/>
            <person name="Lalanne C."/>
            <person name="Gautier V."/>
            <person name="Ament-Velasquez S.L."/>
            <person name="Kruys A."/>
            <person name="Hutchinson M.I."/>
            <person name="Powell A.J."/>
            <person name="Barry K."/>
            <person name="Miller A.N."/>
            <person name="Grigoriev I.V."/>
            <person name="Debuchy R."/>
            <person name="Gladieux P."/>
            <person name="Thoren M.H."/>
            <person name="Johannesson H."/>
        </authorList>
    </citation>
    <scope>NUCLEOTIDE SEQUENCE</scope>
    <source>
        <strain evidence="10">SMH2532-1</strain>
    </source>
</reference>
<keyword evidence="7" id="KW-0503">Monooxygenase</keyword>
<dbReference type="PRINTS" id="PR00385">
    <property type="entry name" value="P450"/>
</dbReference>
<feature type="transmembrane region" description="Helical" evidence="9">
    <location>
        <begin position="16"/>
        <end position="35"/>
    </location>
</feature>
<comment type="caution">
    <text evidence="10">The sequence shown here is derived from an EMBL/GenBank/DDBJ whole genome shotgun (WGS) entry which is preliminary data.</text>
</comment>
<dbReference type="InterPro" id="IPR036396">
    <property type="entry name" value="Cyt_P450_sf"/>
</dbReference>
<dbReference type="Gene3D" id="1.10.630.10">
    <property type="entry name" value="Cytochrome P450"/>
    <property type="match status" value="1"/>
</dbReference>
<feature type="binding site" description="axial binding residue" evidence="8">
    <location>
        <position position="494"/>
    </location>
    <ligand>
        <name>heme</name>
        <dbReference type="ChEBI" id="CHEBI:30413"/>
    </ligand>
    <ligandPart>
        <name>Fe</name>
        <dbReference type="ChEBI" id="CHEBI:18248"/>
    </ligandPart>
</feature>
<dbReference type="PANTHER" id="PTHR24305">
    <property type="entry name" value="CYTOCHROME P450"/>
    <property type="match status" value="1"/>
</dbReference>
<keyword evidence="6 8" id="KW-0408">Iron</keyword>
<evidence type="ECO:0000256" key="3">
    <source>
        <dbReference type="ARBA" id="ARBA00022617"/>
    </source>
</evidence>
<dbReference type="PRINTS" id="PR00463">
    <property type="entry name" value="EP450I"/>
</dbReference>
<dbReference type="GO" id="GO:0005506">
    <property type="term" value="F:iron ion binding"/>
    <property type="evidence" value="ECO:0007669"/>
    <property type="project" value="InterPro"/>
</dbReference>
<feature type="transmembrane region" description="Helical" evidence="9">
    <location>
        <begin position="69"/>
        <end position="88"/>
    </location>
</feature>
<dbReference type="InterPro" id="IPR002401">
    <property type="entry name" value="Cyt_P450_E_grp-I"/>
</dbReference>
<evidence type="ECO:0000256" key="9">
    <source>
        <dbReference type="SAM" id="Phobius"/>
    </source>
</evidence>
<dbReference type="GO" id="GO:0020037">
    <property type="term" value="F:heme binding"/>
    <property type="evidence" value="ECO:0007669"/>
    <property type="project" value="InterPro"/>
</dbReference>
<keyword evidence="11" id="KW-1185">Reference proteome</keyword>
<dbReference type="PANTHER" id="PTHR24305:SF187">
    <property type="entry name" value="P450, PUTATIVE (EUROFUNG)-RELATED"/>
    <property type="match status" value="1"/>
</dbReference>
<keyword evidence="9" id="KW-0472">Membrane</keyword>
<evidence type="ECO:0000256" key="2">
    <source>
        <dbReference type="ARBA" id="ARBA00010617"/>
    </source>
</evidence>
<evidence type="ECO:0000256" key="1">
    <source>
        <dbReference type="ARBA" id="ARBA00001971"/>
    </source>
</evidence>
<dbReference type="AlphaFoldDB" id="A0AA40CLD7"/>
<keyword evidence="4 8" id="KW-0479">Metal-binding</keyword>
<evidence type="ECO:0000256" key="6">
    <source>
        <dbReference type="ARBA" id="ARBA00023004"/>
    </source>
</evidence>
<evidence type="ECO:0000256" key="7">
    <source>
        <dbReference type="ARBA" id="ARBA00023033"/>
    </source>
</evidence>
<evidence type="ECO:0000313" key="10">
    <source>
        <dbReference type="EMBL" id="KAK0641738.1"/>
    </source>
</evidence>
<gene>
    <name evidence="10" type="ORF">B0T16DRAFT_461774</name>
</gene>
<dbReference type="EMBL" id="JAULSV010000006">
    <property type="protein sequence ID" value="KAK0641738.1"/>
    <property type="molecule type" value="Genomic_DNA"/>
</dbReference>
<keyword evidence="9" id="KW-1133">Transmembrane helix</keyword>
<comment type="similarity">
    <text evidence="2">Belongs to the cytochrome P450 family.</text>
</comment>
<dbReference type="CDD" id="cd11061">
    <property type="entry name" value="CYP67-like"/>
    <property type="match status" value="1"/>
</dbReference>
<keyword evidence="5" id="KW-0560">Oxidoreductase</keyword>
<dbReference type="GO" id="GO:0016705">
    <property type="term" value="F:oxidoreductase activity, acting on paired donors, with incorporation or reduction of molecular oxygen"/>
    <property type="evidence" value="ECO:0007669"/>
    <property type="project" value="InterPro"/>
</dbReference>
<protein>
    <submittedName>
        <fullName evidence="10">Cytochrome P450</fullName>
    </submittedName>
</protein>
<dbReference type="InterPro" id="IPR050121">
    <property type="entry name" value="Cytochrome_P450_monoxygenase"/>
</dbReference>
<evidence type="ECO:0000313" key="11">
    <source>
        <dbReference type="Proteomes" id="UP001174936"/>
    </source>
</evidence>
<evidence type="ECO:0000256" key="4">
    <source>
        <dbReference type="ARBA" id="ARBA00022723"/>
    </source>
</evidence>
<organism evidence="10 11">
    <name type="scientific">Cercophora newfieldiana</name>
    <dbReference type="NCBI Taxonomy" id="92897"/>
    <lineage>
        <taxon>Eukaryota</taxon>
        <taxon>Fungi</taxon>
        <taxon>Dikarya</taxon>
        <taxon>Ascomycota</taxon>
        <taxon>Pezizomycotina</taxon>
        <taxon>Sordariomycetes</taxon>
        <taxon>Sordariomycetidae</taxon>
        <taxon>Sordariales</taxon>
        <taxon>Lasiosphaeriaceae</taxon>
        <taxon>Cercophora</taxon>
    </lineage>
</organism>
<dbReference type="SUPFAM" id="SSF48264">
    <property type="entry name" value="Cytochrome P450"/>
    <property type="match status" value="1"/>
</dbReference>
<evidence type="ECO:0000256" key="5">
    <source>
        <dbReference type="ARBA" id="ARBA00023002"/>
    </source>
</evidence>
<proteinExistence type="inferred from homology"/>
<evidence type="ECO:0000256" key="8">
    <source>
        <dbReference type="PIRSR" id="PIRSR602401-1"/>
    </source>
</evidence>
<keyword evidence="3 8" id="KW-0349">Heme</keyword>
<dbReference type="Proteomes" id="UP001174936">
    <property type="component" value="Unassembled WGS sequence"/>
</dbReference>
<dbReference type="GO" id="GO:0004497">
    <property type="term" value="F:monooxygenase activity"/>
    <property type="evidence" value="ECO:0007669"/>
    <property type="project" value="UniProtKB-KW"/>
</dbReference>